<comment type="caution">
    <text evidence="4">The sequence shown here is derived from an EMBL/GenBank/DDBJ whole genome shotgun (WGS) entry which is preliminary data.</text>
</comment>
<evidence type="ECO:0000313" key="5">
    <source>
        <dbReference type="Proteomes" id="UP001527925"/>
    </source>
</evidence>
<evidence type="ECO:0000256" key="2">
    <source>
        <dbReference type="SAM" id="MobiDB-lite"/>
    </source>
</evidence>
<proteinExistence type="predicted"/>
<feature type="region of interest" description="Disordered" evidence="2">
    <location>
        <begin position="816"/>
        <end position="855"/>
    </location>
</feature>
<evidence type="ECO:0000256" key="1">
    <source>
        <dbReference type="SAM" id="Coils"/>
    </source>
</evidence>
<dbReference type="InterPro" id="IPR053086">
    <property type="entry name" value="RhoGEF_domain"/>
</dbReference>
<dbReference type="SUPFAM" id="SSF48065">
    <property type="entry name" value="DBL homology domain (DH-domain)"/>
    <property type="match status" value="1"/>
</dbReference>
<dbReference type="PANTHER" id="PTHR45834">
    <property type="entry name" value="RHO GUANINE NUCLEOTIDE EXCHANGE FACTOR 9-RELATED"/>
    <property type="match status" value="1"/>
</dbReference>
<dbReference type="SMART" id="SM00325">
    <property type="entry name" value="RhoGEF"/>
    <property type="match status" value="1"/>
</dbReference>
<dbReference type="PROSITE" id="PS50010">
    <property type="entry name" value="DH_2"/>
    <property type="match status" value="1"/>
</dbReference>
<gene>
    <name evidence="4" type="ORF">HK105_202083</name>
</gene>
<keyword evidence="5" id="KW-1185">Reference proteome</keyword>
<protein>
    <recommendedName>
        <fullName evidence="3">DH domain-containing protein</fullName>
    </recommendedName>
</protein>
<keyword evidence="1" id="KW-0175">Coiled coil</keyword>
<name>A0ABR4NF55_9FUNG</name>
<evidence type="ECO:0000313" key="4">
    <source>
        <dbReference type="EMBL" id="KAL2918156.1"/>
    </source>
</evidence>
<dbReference type="InterPro" id="IPR035899">
    <property type="entry name" value="DBL_dom_sf"/>
</dbReference>
<feature type="coiled-coil region" evidence="1">
    <location>
        <begin position="1134"/>
        <end position="1161"/>
    </location>
</feature>
<dbReference type="PANTHER" id="PTHR45834:SF3">
    <property type="entry name" value="RHO GUANINE NUCLEOTIDE EXCHANGE FACTOR 3, ISOFORM L"/>
    <property type="match status" value="1"/>
</dbReference>
<dbReference type="InterPro" id="IPR000219">
    <property type="entry name" value="DH_dom"/>
</dbReference>
<feature type="region of interest" description="Disordered" evidence="2">
    <location>
        <begin position="1"/>
        <end position="37"/>
    </location>
</feature>
<reference evidence="4 5" key="1">
    <citation type="submission" date="2023-09" db="EMBL/GenBank/DDBJ databases">
        <title>Pangenome analysis of Batrachochytrium dendrobatidis and related Chytrids.</title>
        <authorList>
            <person name="Yacoub M.N."/>
            <person name="Stajich J.E."/>
            <person name="James T.Y."/>
        </authorList>
    </citation>
    <scope>NUCLEOTIDE SEQUENCE [LARGE SCALE GENOMIC DNA]</scope>
    <source>
        <strain evidence="4 5">JEL0888</strain>
    </source>
</reference>
<evidence type="ECO:0000259" key="3">
    <source>
        <dbReference type="PROSITE" id="PS50010"/>
    </source>
</evidence>
<organism evidence="4 5">
    <name type="scientific">Polyrhizophydium stewartii</name>
    <dbReference type="NCBI Taxonomy" id="2732419"/>
    <lineage>
        <taxon>Eukaryota</taxon>
        <taxon>Fungi</taxon>
        <taxon>Fungi incertae sedis</taxon>
        <taxon>Chytridiomycota</taxon>
        <taxon>Chytridiomycota incertae sedis</taxon>
        <taxon>Chytridiomycetes</taxon>
        <taxon>Rhizophydiales</taxon>
        <taxon>Rhizophydiales incertae sedis</taxon>
        <taxon>Polyrhizophydium</taxon>
    </lineage>
</organism>
<accession>A0ABR4NF55</accession>
<sequence>MRSIAVRTVPAMEPSDATSATQPPLSQPESSSESGRDAAAHLDELVARGDERGAMAFVARSLAPMLCMRTLEPVAVGRVLSAISEALSSANDAPRMRALRVGTAARLVWSGCIDVAQECKQQLGLHDAYTVFDVFVLNVINCLALHEIDRLSTGPAHATGEDGSTESFLFHLVRINDCSDATALARTVARLEEADVIDARVLLDVGLRMLYVLVVHGQCAGATTRGAAVQPLPPDRILDAVSRTLTIAAAIPGDAPLKATTSTLHHALYLLSVLSVQDANSMMRPFTVSCLFEWLEQHWLAIVPRAGTVSAGSLMAMSFLAVDRSHDAAILAWLWSVCGAVPSWSAVLTSLIKTIVWIEEAVEESASGAACERNDPGEQTQWLFERACASDKLWQISRNAHGRQLLVDLVGQFEKRAIVLAVPSLVGIMAVATRSIQTGATALDDALVQAAWSACMEHLGEPQDMRESWQAALLCTVVSLVNAAQDALERGEKVFSRTRAIAGMTLMQRIQAFFMIATGSCKQENAAVRDKTLAQSSADLNSRLNHAILSILVDSAAVDVFAQTPMLLDSLVWAVSKTQPLRGGAVEARCRTQVMTGLELMLAGIVRTAQCQGSTEAHRDAATRIVTKLQDGDAVHHNVLRALGGRDACDIVGSQQLLAAVVQSPAWREVGDEGGRCMLLQVWRAQLGALVDDLGDVANAAIAEGMWAVLDAAGAAAAGGLDGYLLDERWLGVVAELHPLVHPAPSSLQHQHQQHRPHDGPPQSTDSLPRSPSLLARGAAALRGRRSSSAPAGMLPDRHARPYRAPSFSPVLLARSASSPEPQLPQSRMPPAAALPAGPFSLAAQPSGARAADATPDADAAAAAAASLASGKLPRSVALDDQFDLLQFLAAAAPSDQAVPALTPTTPAGPAAAFGFLAAEPMPSLLTPASLRSPAFTPQASAVMLPHLLDAIASTLPPDAWDWASTEVDPAGREDGLDGRAAADESKPTLTIENVLTKDKRGTISPCLPARRCCVVFNLYETEQSYANQLGIIQKASHRGGGGGGGGVMFRKGLTDRGIISDTAVNLIFGGTEELYQLHLRFFERLSNIVSVENWSTTESRIGGLFLEMKDEFVRLYTRFIDNYAISQKSMKKEEKANEDYQNFMKEMSKLRETNRQMLKEFLILPVQRTTRYHLLLKDLLKQTPQEHPDRPDLEQAWEAMNNLAAMVNEKKRKEEEATGLFDAFEATKNCPPQLISHKRRLIMRVDANERTSKRDVQLVLCSDSLMITMPTRTGVLGFARAVTEYPFKFVRWHHLMEIEINDPPGDDAGSGRDVLRITIDINKRPPDPDPQVVSTQTSDVTPKELGISQMQLVFIGPDAAKNRLSFRLAINGEMKALREARSNAAANAGAAGMSQGNIFNQADA</sequence>
<dbReference type="Pfam" id="PF00621">
    <property type="entry name" value="RhoGEF"/>
    <property type="match status" value="1"/>
</dbReference>
<feature type="domain" description="DH" evidence="3">
    <location>
        <begin position="1011"/>
        <end position="1211"/>
    </location>
</feature>
<feature type="compositionally biased region" description="Low complexity" evidence="2">
    <location>
        <begin position="770"/>
        <end position="793"/>
    </location>
</feature>
<feature type="compositionally biased region" description="Polar residues" evidence="2">
    <location>
        <begin position="816"/>
        <end position="826"/>
    </location>
</feature>
<feature type="compositionally biased region" description="Low complexity" evidence="2">
    <location>
        <begin position="22"/>
        <end position="33"/>
    </location>
</feature>
<dbReference type="Gene3D" id="1.20.900.10">
    <property type="entry name" value="Dbl homology (DH) domain"/>
    <property type="match status" value="1"/>
</dbReference>
<dbReference type="EMBL" id="JADGIZ020000007">
    <property type="protein sequence ID" value="KAL2918156.1"/>
    <property type="molecule type" value="Genomic_DNA"/>
</dbReference>
<dbReference type="Proteomes" id="UP001527925">
    <property type="component" value="Unassembled WGS sequence"/>
</dbReference>
<dbReference type="CDD" id="cd00160">
    <property type="entry name" value="RhoGEF"/>
    <property type="match status" value="1"/>
</dbReference>
<feature type="region of interest" description="Disordered" evidence="2">
    <location>
        <begin position="745"/>
        <end position="801"/>
    </location>
</feature>